<proteinExistence type="predicted"/>
<organism evidence="3 4">
    <name type="scientific">Hondaea fermentalgiana</name>
    <dbReference type="NCBI Taxonomy" id="2315210"/>
    <lineage>
        <taxon>Eukaryota</taxon>
        <taxon>Sar</taxon>
        <taxon>Stramenopiles</taxon>
        <taxon>Bigyra</taxon>
        <taxon>Labyrinthulomycetes</taxon>
        <taxon>Thraustochytrida</taxon>
        <taxon>Thraustochytriidae</taxon>
        <taxon>Hondaea</taxon>
    </lineage>
</organism>
<evidence type="ECO:0000256" key="1">
    <source>
        <dbReference type="SAM" id="MobiDB-lite"/>
    </source>
</evidence>
<keyword evidence="4" id="KW-1185">Reference proteome</keyword>
<dbReference type="Proteomes" id="UP000241890">
    <property type="component" value="Unassembled WGS sequence"/>
</dbReference>
<dbReference type="InParanoid" id="A0A2R5GW35"/>
<name>A0A2R5GW35_9STRA</name>
<protein>
    <submittedName>
        <fullName evidence="3">Quinone oxidoreductase-like protein 1</fullName>
    </submittedName>
</protein>
<dbReference type="InterPro" id="IPR042633">
    <property type="entry name" value="CRYZL1"/>
</dbReference>
<evidence type="ECO:0000313" key="4">
    <source>
        <dbReference type="Proteomes" id="UP000241890"/>
    </source>
</evidence>
<dbReference type="InterPro" id="IPR011032">
    <property type="entry name" value="GroES-like_sf"/>
</dbReference>
<reference evidence="3 4" key="1">
    <citation type="submission" date="2017-12" db="EMBL/GenBank/DDBJ databases">
        <title>Sequencing, de novo assembly and annotation of complete genome of a new Thraustochytrid species, strain FCC1311.</title>
        <authorList>
            <person name="Sedici K."/>
            <person name="Godart F."/>
            <person name="Aiese Cigliano R."/>
            <person name="Sanseverino W."/>
            <person name="Barakat M."/>
            <person name="Ortet P."/>
            <person name="Marechal E."/>
            <person name="Cagnac O."/>
            <person name="Amato A."/>
        </authorList>
    </citation>
    <scope>NUCLEOTIDE SEQUENCE [LARGE SCALE GENOMIC DNA]</scope>
</reference>
<dbReference type="OrthoDB" id="3509362at2759"/>
<dbReference type="InterPro" id="IPR020843">
    <property type="entry name" value="ER"/>
</dbReference>
<evidence type="ECO:0000259" key="2">
    <source>
        <dbReference type="SMART" id="SM00829"/>
    </source>
</evidence>
<accession>A0A2R5GW35</accession>
<feature type="region of interest" description="Disordered" evidence="1">
    <location>
        <begin position="347"/>
        <end position="366"/>
    </location>
</feature>
<dbReference type="SUPFAM" id="SSF51735">
    <property type="entry name" value="NAD(P)-binding Rossmann-fold domains"/>
    <property type="match status" value="1"/>
</dbReference>
<dbReference type="InterPro" id="IPR013154">
    <property type="entry name" value="ADH-like_N"/>
</dbReference>
<dbReference type="Gene3D" id="3.90.180.10">
    <property type="entry name" value="Medium-chain alcohol dehydrogenases, catalytic domain"/>
    <property type="match status" value="1"/>
</dbReference>
<feature type="domain" description="Enoyl reductase (ER)" evidence="2">
    <location>
        <begin position="10"/>
        <end position="346"/>
    </location>
</feature>
<dbReference type="AlphaFoldDB" id="A0A2R5GW35"/>
<dbReference type="InterPro" id="IPR036291">
    <property type="entry name" value="NAD(P)-bd_dom_sf"/>
</dbReference>
<evidence type="ECO:0000313" key="3">
    <source>
        <dbReference type="EMBL" id="GBG33978.1"/>
    </source>
</evidence>
<dbReference type="Pfam" id="PF08240">
    <property type="entry name" value="ADH_N"/>
    <property type="match status" value="1"/>
</dbReference>
<sequence length="366" mass="39295">MRTLASDASGAIVLCEKTLECSRPGPQQVLVKVSACHIAGLTDNDFDGDHETSPKILTGQAVGKVSAVGDAVSRCAVGDFVLFFHDEACAEQVLVEESQIARKPHALDAALVAAALKPAVEVYTALYYKMRIEADDTVLITDPLSARGRFAAQLAAHHGAVPVMLAFTAQADEEAAINNTDSHAQTIEIPGFDAYGSSSTDMNASGLAWREWQTAALECVRECTSGLGFDHVLDCGLPIELSKPAGVQNLPDSRSHWLTFLCRALGMHGTLVTCEAKVDLDVEENMNLAARGASIGFVSFRAWTASPARRNRLLHIMDDILLKLDQAIIVADHPREESLANAARALNDPDAKNNNNDSRALVARIR</sequence>
<dbReference type="PANTHER" id="PTHR44461:SF1">
    <property type="entry name" value="QUINONE OXIDOREDUCTASE-LIKE PROTEIN 1"/>
    <property type="match status" value="1"/>
</dbReference>
<dbReference type="EMBL" id="BEYU01000176">
    <property type="protein sequence ID" value="GBG33978.1"/>
    <property type="molecule type" value="Genomic_DNA"/>
</dbReference>
<dbReference type="GO" id="GO:0016491">
    <property type="term" value="F:oxidoreductase activity"/>
    <property type="evidence" value="ECO:0007669"/>
    <property type="project" value="InterPro"/>
</dbReference>
<comment type="caution">
    <text evidence="3">The sequence shown here is derived from an EMBL/GenBank/DDBJ whole genome shotgun (WGS) entry which is preliminary data.</text>
</comment>
<dbReference type="SUPFAM" id="SSF50129">
    <property type="entry name" value="GroES-like"/>
    <property type="match status" value="1"/>
</dbReference>
<dbReference type="SMART" id="SM00829">
    <property type="entry name" value="PKS_ER"/>
    <property type="match status" value="1"/>
</dbReference>
<gene>
    <name evidence="3" type="ORF">FCC1311_102012</name>
</gene>
<dbReference type="PANTHER" id="PTHR44461">
    <property type="entry name" value="QUINONE OXIDOREDUCTASE-LIKE PROTEIN 1"/>
    <property type="match status" value="1"/>
</dbReference>